<dbReference type="EMBL" id="NIPW01000023">
    <property type="protein sequence ID" value="OWJ77170.1"/>
    <property type="molecule type" value="Genomic_DNA"/>
</dbReference>
<accession>A0A212AAG6</accession>
<dbReference type="InterPro" id="IPR027417">
    <property type="entry name" value="P-loop_NTPase"/>
</dbReference>
<comment type="similarity">
    <text evidence="1">Belongs to the GSP E family.</text>
</comment>
<sequence length="357" mass="38100">MDSAGAGSFLEEYLSRLGAALQDERVVELAINPDGAVFLERLGQPHMEPAGVRLDAPVQERLARAICAEAQAAFSDKAPIISTAVKVRGQNLRAQVVGPPAVLGGPAISLRKYVQSSMAIADIGLLHGELVDLESRRASEAQAVRDLIAGGEMAAAWQRCIDARLNIPISGGTSSGKTTFARALLGLVDPRERVLTVEDSAEIHAPQPNSVQLICERKDGSARSSDLLLQSTLRMRPDRIILGELRAGEAKTFLEAINTGHGGSFTTLHAETAARAIERLALMVLSTGIAMPYESVVRYCRQSIDVVVQLGRQEGRRGVVEICSAPSPELYETEPTLEGWACATPYPRPAPAGCHPG</sequence>
<name>A0A212AAG6_9RHOB</name>
<feature type="domain" description="Bacterial type II secretion system protein E" evidence="2">
    <location>
        <begin position="162"/>
        <end position="308"/>
    </location>
</feature>
<proteinExistence type="inferred from homology"/>
<dbReference type="PANTHER" id="PTHR30486">
    <property type="entry name" value="TWITCHING MOTILITY PROTEIN PILT"/>
    <property type="match status" value="1"/>
</dbReference>
<organism evidence="3 4">
    <name type="scientific">Haematobacter genomosp. 1</name>
    <dbReference type="NCBI Taxonomy" id="366618"/>
    <lineage>
        <taxon>Bacteria</taxon>
        <taxon>Pseudomonadati</taxon>
        <taxon>Pseudomonadota</taxon>
        <taxon>Alphaproteobacteria</taxon>
        <taxon>Rhodobacterales</taxon>
        <taxon>Paracoccaceae</taxon>
        <taxon>Haematobacter</taxon>
    </lineage>
</organism>
<dbReference type="Gene3D" id="3.40.50.300">
    <property type="entry name" value="P-loop containing nucleotide triphosphate hydrolases"/>
    <property type="match status" value="1"/>
</dbReference>
<dbReference type="CDD" id="cd01130">
    <property type="entry name" value="VirB11-like_ATPase"/>
    <property type="match status" value="1"/>
</dbReference>
<keyword evidence="4" id="KW-1185">Reference proteome</keyword>
<evidence type="ECO:0000259" key="2">
    <source>
        <dbReference type="Pfam" id="PF00437"/>
    </source>
</evidence>
<dbReference type="AlphaFoldDB" id="A0A212AAG6"/>
<dbReference type="Gene3D" id="3.30.450.90">
    <property type="match status" value="1"/>
</dbReference>
<evidence type="ECO:0000313" key="4">
    <source>
        <dbReference type="Proteomes" id="UP000196878"/>
    </source>
</evidence>
<evidence type="ECO:0000313" key="3">
    <source>
        <dbReference type="EMBL" id="OWJ77170.1"/>
    </source>
</evidence>
<evidence type="ECO:0000256" key="1">
    <source>
        <dbReference type="ARBA" id="ARBA00006611"/>
    </source>
</evidence>
<dbReference type="Pfam" id="PF00437">
    <property type="entry name" value="T2SSE"/>
    <property type="match status" value="1"/>
</dbReference>
<dbReference type="InterPro" id="IPR001482">
    <property type="entry name" value="T2SS/T4SS_dom"/>
</dbReference>
<reference evidence="3 4" key="1">
    <citation type="submission" date="2016-12" db="EMBL/GenBank/DDBJ databases">
        <title>Comparison of Traditional DNA-DNA Hybridization with In Silico Genomic Analysis.</title>
        <authorList>
            <person name="Nicholson A.C."/>
            <person name="Humrighouse B.W."/>
            <person name="Graziano J."/>
            <person name="Lasker B."/>
            <person name="Whitney A.M."/>
            <person name="Mcquiston J.R."/>
        </authorList>
    </citation>
    <scope>NUCLEOTIDE SEQUENCE [LARGE SCALE GENOMIC DNA]</scope>
    <source>
        <strain evidence="3 4">H2240</strain>
    </source>
</reference>
<dbReference type="GO" id="GO:0016887">
    <property type="term" value="F:ATP hydrolysis activity"/>
    <property type="evidence" value="ECO:0007669"/>
    <property type="project" value="InterPro"/>
</dbReference>
<dbReference type="InterPro" id="IPR050921">
    <property type="entry name" value="T4SS_GSP_E_ATPase"/>
</dbReference>
<comment type="caution">
    <text evidence="3">The sequence shown here is derived from an EMBL/GenBank/DDBJ whole genome shotgun (WGS) entry which is preliminary data.</text>
</comment>
<dbReference type="PANTHER" id="PTHR30486:SF6">
    <property type="entry name" value="TYPE IV PILUS RETRACTATION ATPASE PILT"/>
    <property type="match status" value="1"/>
</dbReference>
<dbReference type="SUPFAM" id="SSF52540">
    <property type="entry name" value="P-loop containing nucleoside triphosphate hydrolases"/>
    <property type="match status" value="1"/>
</dbReference>
<dbReference type="Proteomes" id="UP000196878">
    <property type="component" value="Unassembled WGS sequence"/>
</dbReference>
<protein>
    <submittedName>
        <fullName evidence="3">Type II secretion system protein E</fullName>
    </submittedName>
</protein>
<gene>
    <name evidence="3" type="ORF">CDV49_12015</name>
</gene>
<dbReference type="OrthoDB" id="9810761at2"/>